<dbReference type="Proteomes" id="UP000053890">
    <property type="component" value="Unassembled WGS sequence"/>
</dbReference>
<keyword evidence="2" id="KW-0812">Transmembrane</keyword>
<feature type="transmembrane region" description="Helical" evidence="2">
    <location>
        <begin position="424"/>
        <end position="442"/>
    </location>
</feature>
<feature type="transmembrane region" description="Helical" evidence="2">
    <location>
        <begin position="363"/>
        <end position="388"/>
    </location>
</feature>
<feature type="signal peptide" evidence="3">
    <location>
        <begin position="1"/>
        <end position="19"/>
    </location>
</feature>
<feature type="region of interest" description="Disordered" evidence="1">
    <location>
        <begin position="566"/>
        <end position="641"/>
    </location>
</feature>
<keyword evidence="5" id="KW-1185">Reference proteome</keyword>
<dbReference type="OMA" id="NAMTIFR"/>
<feature type="transmembrane region" description="Helical" evidence="2">
    <location>
        <begin position="448"/>
        <end position="474"/>
    </location>
</feature>
<dbReference type="GeneID" id="28975886"/>
<proteinExistence type="predicted"/>
<evidence type="ECO:0000256" key="3">
    <source>
        <dbReference type="SAM" id="SignalP"/>
    </source>
</evidence>
<evidence type="ECO:0000313" key="4">
    <source>
        <dbReference type="EMBL" id="KPV78166.1"/>
    </source>
</evidence>
<keyword evidence="2" id="KW-1133">Transmembrane helix</keyword>
<reference evidence="4 5" key="1">
    <citation type="journal article" date="2015" name="Front. Microbiol.">
        <title>Genome sequence of the plant growth promoting endophytic yeast Rhodotorula graminis WP1.</title>
        <authorList>
            <person name="Firrincieli A."/>
            <person name="Otillar R."/>
            <person name="Salamov A."/>
            <person name="Schmutz J."/>
            <person name="Khan Z."/>
            <person name="Redman R.S."/>
            <person name="Fleck N.D."/>
            <person name="Lindquist E."/>
            <person name="Grigoriev I.V."/>
            <person name="Doty S.L."/>
        </authorList>
    </citation>
    <scope>NUCLEOTIDE SEQUENCE [LARGE SCALE GENOMIC DNA]</scope>
    <source>
        <strain evidence="4 5">WP1</strain>
    </source>
</reference>
<evidence type="ECO:0000313" key="5">
    <source>
        <dbReference type="Proteomes" id="UP000053890"/>
    </source>
</evidence>
<dbReference type="OrthoDB" id="2525644at2759"/>
<name>A0A194SF35_RHOGW</name>
<feature type="transmembrane region" description="Helical" evidence="2">
    <location>
        <begin position="527"/>
        <end position="548"/>
    </location>
</feature>
<evidence type="ECO:0000256" key="1">
    <source>
        <dbReference type="SAM" id="MobiDB-lite"/>
    </source>
</evidence>
<feature type="compositionally biased region" description="Low complexity" evidence="1">
    <location>
        <begin position="567"/>
        <end position="581"/>
    </location>
</feature>
<evidence type="ECO:0000256" key="2">
    <source>
        <dbReference type="SAM" id="Phobius"/>
    </source>
</evidence>
<feature type="chain" id="PRO_5008265638" evidence="3">
    <location>
        <begin position="20"/>
        <end position="641"/>
    </location>
</feature>
<dbReference type="RefSeq" id="XP_018274215.1">
    <property type="nucleotide sequence ID" value="XM_018415438.1"/>
</dbReference>
<feature type="transmembrane region" description="Helical" evidence="2">
    <location>
        <begin position="394"/>
        <end position="412"/>
    </location>
</feature>
<keyword evidence="2" id="KW-0472">Membrane</keyword>
<dbReference type="EMBL" id="KQ474073">
    <property type="protein sequence ID" value="KPV78166.1"/>
    <property type="molecule type" value="Genomic_DNA"/>
</dbReference>
<dbReference type="AlphaFoldDB" id="A0A194SF35"/>
<organism evidence="4 5">
    <name type="scientific">Rhodotorula graminis (strain WP1)</name>
    <dbReference type="NCBI Taxonomy" id="578459"/>
    <lineage>
        <taxon>Eukaryota</taxon>
        <taxon>Fungi</taxon>
        <taxon>Dikarya</taxon>
        <taxon>Basidiomycota</taxon>
        <taxon>Pucciniomycotina</taxon>
        <taxon>Microbotryomycetes</taxon>
        <taxon>Sporidiobolales</taxon>
        <taxon>Sporidiobolaceae</taxon>
        <taxon>Rhodotorula</taxon>
    </lineage>
</organism>
<protein>
    <submittedName>
        <fullName evidence="4">Uncharacterized protein</fullName>
    </submittedName>
</protein>
<keyword evidence="3" id="KW-0732">Signal</keyword>
<accession>A0A194SF35</accession>
<feature type="transmembrane region" description="Helical" evidence="2">
    <location>
        <begin position="314"/>
        <end position="338"/>
    </location>
</feature>
<sequence>MRRAALFTAAAALASSVAAIRQPYEYLQALERFQKAFLDPQPVLQDGHYDLFIDDMVGRVDVTTTFEGAELNIEYLFGLFAGIRNVSSTSILGYPAAQTIQSLMVEPPQVYFSAVLELAYDTVGQRVPVQIDVMTAWNDDLKMISYDASFRRFPQAWEIVQESIAPVIAQELGETYDPATTNRSALMSRKAASQICPTAMQHCTGANQQYESYDECYEFLTEERRWGEIYEGGLDTTWCRYVHLNMVPFRPDVHCSHIGPSGGDMCVDRDYYETTRAFPFKQTFVAPNTTWNDRDMRGLSAHSISELAKAKLTLVFPTTVAFFSVPLFIFFIILYLSAKATESCFMRYSSEYRKLSPANQRNTVTYLLNTVFTTIALVLQLVASPVFVRSYSQLAFQAITLTAAIVSALYIFEMVYRESMRPSLLAHHFCTLLAIMSLFVTMEQTFHPAIVTVGAIWLFQATTEQSVFIGLLMYRLGCGARNTRRVLRFAAVQSFLFKFGAAIWLLVEHSLRLVQFHSDPRDVYFSVVVYVVGALLLATQVYGSWAVWAISLKLDKAAYCDVERPSHPAAGSGAPPGHSSATPRGRRARLASDGSSIGGVLPSPALSNAPTLVDLPVRFDGGGDSDGDAPSKHLKVPPSPV</sequence>
<feature type="transmembrane region" description="Helical" evidence="2">
    <location>
        <begin position="486"/>
        <end position="507"/>
    </location>
</feature>
<gene>
    <name evidence="4" type="ORF">RHOBADRAFT_50669</name>
</gene>